<proteinExistence type="predicted"/>
<accession>A0A6H9WS20</accession>
<dbReference type="Proteomes" id="UP000431744">
    <property type="component" value="Unassembled WGS sequence"/>
</dbReference>
<evidence type="ECO:0000313" key="2">
    <source>
        <dbReference type="EMBL" id="KAB1650421.1"/>
    </source>
</evidence>
<keyword evidence="1" id="KW-1133">Transmembrane helix</keyword>
<dbReference type="RefSeq" id="WP_158029007.1">
    <property type="nucleotide sequence ID" value="NZ_WBJY01000001.1"/>
</dbReference>
<reference evidence="2 3" key="1">
    <citation type="submission" date="2019-09" db="EMBL/GenBank/DDBJ databases">
        <title>Phylogeny of genus Pseudoclavibacter and closely related genus.</title>
        <authorList>
            <person name="Li Y."/>
        </authorList>
    </citation>
    <scope>NUCLEOTIDE SEQUENCE [LARGE SCALE GENOMIC DNA]</scope>
    <source>
        <strain evidence="2 3">EGI 60007</strain>
    </source>
</reference>
<feature type="transmembrane region" description="Helical" evidence="1">
    <location>
        <begin position="134"/>
        <end position="156"/>
    </location>
</feature>
<feature type="transmembrane region" description="Helical" evidence="1">
    <location>
        <begin position="162"/>
        <end position="184"/>
    </location>
</feature>
<gene>
    <name evidence="2" type="ORF">F8O04_09700</name>
</gene>
<keyword evidence="1" id="KW-0812">Transmembrane</keyword>
<protein>
    <submittedName>
        <fullName evidence="2">Uncharacterized protein</fullName>
    </submittedName>
</protein>
<name>A0A6H9WS20_9MICO</name>
<sequence>MGRALGRPRPRPLTARSTVRSTVAREPPLATCGVTIPVTRDPTLTIATTTSTIPITREPTLTIATTTSTIPITREPTLTIATTTSTIPITREPTLTIATTTSTIPITREPTLTTGRASAITAAVRRAVPLPVTAIDSAIAVLAIPITFALAAGIVAEGPPTAGGSFTTAIVAGPALLAVVLCHVDVLFSRGMRCQVVAPDMPTNARVYARGVVKCETPAPTSVGRAFRERSPAVSYSPTGSPLQYHRR</sequence>
<evidence type="ECO:0000256" key="1">
    <source>
        <dbReference type="SAM" id="Phobius"/>
    </source>
</evidence>
<evidence type="ECO:0000313" key="3">
    <source>
        <dbReference type="Proteomes" id="UP000431744"/>
    </source>
</evidence>
<dbReference type="EMBL" id="WBJY01000001">
    <property type="protein sequence ID" value="KAB1650421.1"/>
    <property type="molecule type" value="Genomic_DNA"/>
</dbReference>
<organism evidence="2 3">
    <name type="scientific">Pseudoclavibacter endophyticus</name>
    <dbReference type="NCBI Taxonomy" id="1778590"/>
    <lineage>
        <taxon>Bacteria</taxon>
        <taxon>Bacillati</taxon>
        <taxon>Actinomycetota</taxon>
        <taxon>Actinomycetes</taxon>
        <taxon>Micrococcales</taxon>
        <taxon>Microbacteriaceae</taxon>
        <taxon>Pseudoclavibacter</taxon>
    </lineage>
</organism>
<keyword evidence="3" id="KW-1185">Reference proteome</keyword>
<dbReference type="AlphaFoldDB" id="A0A6H9WS20"/>
<keyword evidence="1" id="KW-0472">Membrane</keyword>
<comment type="caution">
    <text evidence="2">The sequence shown here is derived from an EMBL/GenBank/DDBJ whole genome shotgun (WGS) entry which is preliminary data.</text>
</comment>